<evidence type="ECO:0000313" key="2">
    <source>
        <dbReference type="EMBL" id="CDW26629.1"/>
    </source>
</evidence>
<reference evidence="2" key="1">
    <citation type="submission" date="2014-05" db="EMBL/GenBank/DDBJ databases">
        <authorList>
            <person name="Chronopoulou M."/>
        </authorList>
    </citation>
    <scope>NUCLEOTIDE SEQUENCE</scope>
    <source>
        <tissue evidence="2">Whole organism</tissue>
    </source>
</reference>
<proteinExistence type="predicted"/>
<protein>
    <submittedName>
        <fullName evidence="2">Uncharacterized protein</fullName>
    </submittedName>
</protein>
<keyword evidence="1" id="KW-1133">Transmembrane helix</keyword>
<name>A0A0K2TL31_LEPSM</name>
<dbReference type="AlphaFoldDB" id="A0A0K2TL31"/>
<keyword evidence="1" id="KW-0812">Transmembrane</keyword>
<feature type="transmembrane region" description="Helical" evidence="1">
    <location>
        <begin position="12"/>
        <end position="32"/>
    </location>
</feature>
<dbReference type="EMBL" id="HACA01009268">
    <property type="protein sequence ID" value="CDW26629.1"/>
    <property type="molecule type" value="Transcribed_RNA"/>
</dbReference>
<evidence type="ECO:0000256" key="1">
    <source>
        <dbReference type="SAM" id="Phobius"/>
    </source>
</evidence>
<accession>A0A0K2TL31</accession>
<feature type="non-terminal residue" evidence="2">
    <location>
        <position position="42"/>
    </location>
</feature>
<keyword evidence="1" id="KW-0472">Membrane</keyword>
<sequence>MLSMVDCKMLSFLNLTIFIEGFFNVNILKLIYFTDEIIENRE</sequence>
<organism evidence="2">
    <name type="scientific">Lepeophtheirus salmonis</name>
    <name type="common">Salmon louse</name>
    <name type="synonym">Caligus salmonis</name>
    <dbReference type="NCBI Taxonomy" id="72036"/>
    <lineage>
        <taxon>Eukaryota</taxon>
        <taxon>Metazoa</taxon>
        <taxon>Ecdysozoa</taxon>
        <taxon>Arthropoda</taxon>
        <taxon>Crustacea</taxon>
        <taxon>Multicrustacea</taxon>
        <taxon>Hexanauplia</taxon>
        <taxon>Copepoda</taxon>
        <taxon>Siphonostomatoida</taxon>
        <taxon>Caligidae</taxon>
        <taxon>Lepeophtheirus</taxon>
    </lineage>
</organism>